<dbReference type="EMBL" id="JAGRRH010000017">
    <property type="protein sequence ID" value="KAG7351629.1"/>
    <property type="molecule type" value="Genomic_DNA"/>
</dbReference>
<feature type="chain" id="PRO_5039883002" evidence="2">
    <location>
        <begin position="22"/>
        <end position="517"/>
    </location>
</feature>
<evidence type="ECO:0000313" key="4">
    <source>
        <dbReference type="EMBL" id="KAG7365728.1"/>
    </source>
</evidence>
<sequence length="517" mass="54893">MKLSSNLMFSLVALASNGVSATTGALRGGNSDAIRVLTPVEYSITSCSPIPPIPDNICDDSVAYSATSPTSFGIGYALLCYEDQDNGLYKYVYGFKDCRGDNPSPSLSHWHVILDSDCATVESVSCTFDGEGPFDGELDLGVGDPCRDVLDRTNNGWESVNPLNNDQKNIAKCNDETESESVHSGTLTLLVSGVTDPDGGTVLVQTKAGGDKGKSGNKNNNGNSDNGNNGQNQEFACEEPKKNIIGPICSTGSTCSCEEEDSLVLKPSPDTDNTVSSDCDRNDYSPSSDWTAYSSCDSSVTVTHSDDCTDDKVGGITIDREWTATDCAGKFVSDDETIEVNDFCDATISDASSEVPVEVNIHMENIRNMENDAIGLEVKVSVVDSEVYTGDIRGIFLQLVDTAVENVKVITETAPVTSFMVGLDSIDRLSNDVNMRGGGVLYDVGIEIGRMGIGKGDDYQTATVVIENISTDDVVGKVGVRLTSVGRIGSSRNGSSKMSGDVTCCRATCPTDRQSEQ</sequence>
<comment type="caution">
    <text evidence="3">The sequence shown here is derived from an EMBL/GenBank/DDBJ whole genome shotgun (WGS) entry which is preliminary data.</text>
</comment>
<protein>
    <submittedName>
        <fullName evidence="3">Uncharacterized protein</fullName>
    </submittedName>
</protein>
<accession>A0A9K3PNN2</accession>
<evidence type="ECO:0000313" key="5">
    <source>
        <dbReference type="Proteomes" id="UP000693970"/>
    </source>
</evidence>
<feature type="compositionally biased region" description="Low complexity" evidence="1">
    <location>
        <begin position="216"/>
        <end position="233"/>
    </location>
</feature>
<dbReference type="AlphaFoldDB" id="A0A9K3PNN2"/>
<name>A0A9K3PNN2_9STRA</name>
<feature type="signal peptide" evidence="2">
    <location>
        <begin position="1"/>
        <end position="21"/>
    </location>
</feature>
<evidence type="ECO:0000256" key="2">
    <source>
        <dbReference type="SAM" id="SignalP"/>
    </source>
</evidence>
<evidence type="ECO:0000313" key="3">
    <source>
        <dbReference type="EMBL" id="KAG7351629.1"/>
    </source>
</evidence>
<reference evidence="3" key="1">
    <citation type="journal article" date="2021" name="Sci. Rep.">
        <title>Diploid genomic architecture of Nitzschia inconspicua, an elite biomass production diatom.</title>
        <authorList>
            <person name="Oliver A."/>
            <person name="Podell S."/>
            <person name="Pinowska A."/>
            <person name="Traller J.C."/>
            <person name="Smith S.R."/>
            <person name="McClure R."/>
            <person name="Beliaev A."/>
            <person name="Bohutskyi P."/>
            <person name="Hill E.A."/>
            <person name="Rabines A."/>
            <person name="Zheng H."/>
            <person name="Allen L.Z."/>
            <person name="Kuo A."/>
            <person name="Grigoriev I.V."/>
            <person name="Allen A.E."/>
            <person name="Hazlebeck D."/>
            <person name="Allen E.E."/>
        </authorList>
    </citation>
    <scope>NUCLEOTIDE SEQUENCE</scope>
    <source>
        <strain evidence="3">Hildebrandi</strain>
    </source>
</reference>
<feature type="region of interest" description="Disordered" evidence="1">
    <location>
        <begin position="263"/>
        <end position="284"/>
    </location>
</feature>
<proteinExistence type="predicted"/>
<reference evidence="3" key="2">
    <citation type="submission" date="2021-04" db="EMBL/GenBank/DDBJ databases">
        <authorList>
            <person name="Podell S."/>
        </authorList>
    </citation>
    <scope>NUCLEOTIDE SEQUENCE</scope>
    <source>
        <strain evidence="3">Hildebrandi</strain>
    </source>
</reference>
<feature type="region of interest" description="Disordered" evidence="1">
    <location>
        <begin position="196"/>
        <end position="234"/>
    </location>
</feature>
<evidence type="ECO:0000256" key="1">
    <source>
        <dbReference type="SAM" id="MobiDB-lite"/>
    </source>
</evidence>
<gene>
    <name evidence="3" type="ORF">IV203_007677</name>
    <name evidence="4" type="ORF">IV203_028398</name>
</gene>
<keyword evidence="2" id="KW-0732">Signal</keyword>
<dbReference type="EMBL" id="JAGRRH010000007">
    <property type="protein sequence ID" value="KAG7365728.1"/>
    <property type="molecule type" value="Genomic_DNA"/>
</dbReference>
<organism evidence="3 5">
    <name type="scientific">Nitzschia inconspicua</name>
    <dbReference type="NCBI Taxonomy" id="303405"/>
    <lineage>
        <taxon>Eukaryota</taxon>
        <taxon>Sar</taxon>
        <taxon>Stramenopiles</taxon>
        <taxon>Ochrophyta</taxon>
        <taxon>Bacillariophyta</taxon>
        <taxon>Bacillariophyceae</taxon>
        <taxon>Bacillariophycidae</taxon>
        <taxon>Bacillariales</taxon>
        <taxon>Bacillariaceae</taxon>
        <taxon>Nitzschia</taxon>
    </lineage>
</organism>
<dbReference type="Proteomes" id="UP000693970">
    <property type="component" value="Unassembled WGS sequence"/>
</dbReference>
<keyword evidence="5" id="KW-1185">Reference proteome</keyword>